<dbReference type="InterPro" id="IPR052523">
    <property type="entry name" value="Trichothecene_AcTrans"/>
</dbReference>
<organism evidence="2 3">
    <name type="scientific">Winogradskya consettensis</name>
    <dbReference type="NCBI Taxonomy" id="113560"/>
    <lineage>
        <taxon>Bacteria</taxon>
        <taxon>Bacillati</taxon>
        <taxon>Actinomycetota</taxon>
        <taxon>Actinomycetes</taxon>
        <taxon>Micromonosporales</taxon>
        <taxon>Micromonosporaceae</taxon>
        <taxon>Winogradskya</taxon>
    </lineage>
</organism>
<dbReference type="Proteomes" id="UP000680865">
    <property type="component" value="Unassembled WGS sequence"/>
</dbReference>
<protein>
    <recommendedName>
        <fullName evidence="1">N-acetyltransferase domain-containing protein</fullName>
    </recommendedName>
</protein>
<dbReference type="Gene3D" id="3.40.630.30">
    <property type="match status" value="1"/>
</dbReference>
<feature type="domain" description="N-acetyltransferase" evidence="1">
    <location>
        <begin position="142"/>
        <end position="268"/>
    </location>
</feature>
<evidence type="ECO:0000313" key="2">
    <source>
        <dbReference type="EMBL" id="GIM76192.1"/>
    </source>
</evidence>
<evidence type="ECO:0000313" key="3">
    <source>
        <dbReference type="Proteomes" id="UP000680865"/>
    </source>
</evidence>
<dbReference type="EMBL" id="BOQP01000027">
    <property type="protein sequence ID" value="GIM76192.1"/>
    <property type="molecule type" value="Genomic_DNA"/>
</dbReference>
<dbReference type="SUPFAM" id="SSF55729">
    <property type="entry name" value="Acyl-CoA N-acyltransferases (Nat)"/>
    <property type="match status" value="1"/>
</dbReference>
<evidence type="ECO:0000259" key="1">
    <source>
        <dbReference type="PROSITE" id="PS51186"/>
    </source>
</evidence>
<dbReference type="Pfam" id="PF00583">
    <property type="entry name" value="Acetyltransf_1"/>
    <property type="match status" value="1"/>
</dbReference>
<comment type="caution">
    <text evidence="2">The sequence shown here is derived from an EMBL/GenBank/DDBJ whole genome shotgun (WGS) entry which is preliminary data.</text>
</comment>
<accession>A0A919SPJ9</accession>
<dbReference type="PANTHER" id="PTHR42791:SF1">
    <property type="entry name" value="N-ACETYLTRANSFERASE DOMAIN-CONTAINING PROTEIN"/>
    <property type="match status" value="1"/>
</dbReference>
<dbReference type="InterPro" id="IPR016181">
    <property type="entry name" value="Acyl_CoA_acyltransferase"/>
</dbReference>
<keyword evidence="3" id="KW-1185">Reference proteome</keyword>
<dbReference type="AlphaFoldDB" id="A0A919SPJ9"/>
<dbReference type="PROSITE" id="PS51186">
    <property type="entry name" value="GNAT"/>
    <property type="match status" value="1"/>
</dbReference>
<dbReference type="CDD" id="cd04301">
    <property type="entry name" value="NAT_SF"/>
    <property type="match status" value="1"/>
</dbReference>
<dbReference type="GO" id="GO:0016747">
    <property type="term" value="F:acyltransferase activity, transferring groups other than amino-acyl groups"/>
    <property type="evidence" value="ECO:0007669"/>
    <property type="project" value="InterPro"/>
</dbReference>
<reference evidence="2" key="1">
    <citation type="submission" date="2021-03" db="EMBL/GenBank/DDBJ databases">
        <title>Whole genome shotgun sequence of Actinoplanes consettensis NBRC 14913.</title>
        <authorList>
            <person name="Komaki H."/>
            <person name="Tamura T."/>
        </authorList>
    </citation>
    <scope>NUCLEOTIDE SEQUENCE</scope>
    <source>
        <strain evidence="2">NBRC 14913</strain>
    </source>
</reference>
<dbReference type="PANTHER" id="PTHR42791">
    <property type="entry name" value="GNAT FAMILY ACETYLTRANSFERASE"/>
    <property type="match status" value="1"/>
</dbReference>
<proteinExistence type="predicted"/>
<dbReference type="InterPro" id="IPR000182">
    <property type="entry name" value="GNAT_dom"/>
</dbReference>
<name>A0A919SPJ9_9ACTN</name>
<gene>
    <name evidence="2" type="ORF">Aco04nite_49140</name>
</gene>
<sequence>MVESLRSVLARTGKGRQRMTSENDQVTAAWFDVMHAFAVHTTGGRSESGPGGTWLFVTANDISLENGVFSPGPPDEAEVAVMARRMAGFGWDFCLQVRGEPTPGILRVAADHGLHEREVLPLMTCSAAGVRYATAPRSTAAINVVKVTEAEHYAVTMAAAFEAPREVFGALLEGELKANGCTGYIAVHDGVAVGTGLGAVSGDQLGIYNIGTLPDHRHRGHGRAMSERILRDGFAAGATRAFLQSSTEAVPLYESLGFRTLETWTYLY</sequence>